<dbReference type="InterPro" id="IPR037523">
    <property type="entry name" value="VOC_core"/>
</dbReference>
<comment type="caution">
    <text evidence="3">The sequence shown here is derived from an EMBL/GenBank/DDBJ whole genome shotgun (WGS) entry which is preliminary data.</text>
</comment>
<evidence type="ECO:0000256" key="1">
    <source>
        <dbReference type="SAM" id="SignalP"/>
    </source>
</evidence>
<dbReference type="Pfam" id="PF00903">
    <property type="entry name" value="Glyoxalase"/>
    <property type="match status" value="1"/>
</dbReference>
<feature type="signal peptide" evidence="1">
    <location>
        <begin position="1"/>
        <end position="29"/>
    </location>
</feature>
<dbReference type="AlphaFoldDB" id="A0AA40E4W8"/>
<gene>
    <name evidence="3" type="ORF">B0H67DRAFT_567211</name>
</gene>
<evidence type="ECO:0000259" key="2">
    <source>
        <dbReference type="PROSITE" id="PS51819"/>
    </source>
</evidence>
<proteinExistence type="predicted"/>
<sequence length="241" mass="26096">MLLAKGLLAKGLLAQVFLLARGLVPVASALAGRGPGFPRIDAGSDTPADPATTGYFLNHFSLNVENLTLSTAWYNQVLGLRLIFIFRATEKFSIAYMAHSHGGRNGTGYQTVREINRQKNNIEGLLELVHYSDPSEPLVPSTVYANTFGHFGVVVPDIPAAQARFEKLGVNFIKKAGEAAKLEGPIAESYGLGGVYERDPKEAEELYQAVLAPGLMDFALVTDPDGNLIEVQSLYTPQLEF</sequence>
<dbReference type="Gene3D" id="3.10.180.10">
    <property type="entry name" value="2,3-Dihydroxybiphenyl 1,2-Dioxygenase, domain 1"/>
    <property type="match status" value="1"/>
</dbReference>
<keyword evidence="1" id="KW-0732">Signal</keyword>
<dbReference type="PROSITE" id="PS51819">
    <property type="entry name" value="VOC"/>
    <property type="match status" value="1"/>
</dbReference>
<name>A0AA40E4W8_9PEZI</name>
<organism evidence="3 4">
    <name type="scientific">Lasiosphaeris hirsuta</name>
    <dbReference type="NCBI Taxonomy" id="260670"/>
    <lineage>
        <taxon>Eukaryota</taxon>
        <taxon>Fungi</taxon>
        <taxon>Dikarya</taxon>
        <taxon>Ascomycota</taxon>
        <taxon>Pezizomycotina</taxon>
        <taxon>Sordariomycetes</taxon>
        <taxon>Sordariomycetidae</taxon>
        <taxon>Sordariales</taxon>
        <taxon>Lasiosphaeriaceae</taxon>
        <taxon>Lasiosphaeris</taxon>
    </lineage>
</organism>
<dbReference type="PANTHER" id="PTHR10374">
    <property type="entry name" value="LACTOYLGLUTATHIONE LYASE GLYOXALASE I"/>
    <property type="match status" value="1"/>
</dbReference>
<dbReference type="InterPro" id="IPR029068">
    <property type="entry name" value="Glyas_Bleomycin-R_OHBP_Dase"/>
</dbReference>
<evidence type="ECO:0000313" key="4">
    <source>
        <dbReference type="Proteomes" id="UP001172102"/>
    </source>
</evidence>
<dbReference type="Proteomes" id="UP001172102">
    <property type="component" value="Unassembled WGS sequence"/>
</dbReference>
<keyword evidence="4" id="KW-1185">Reference proteome</keyword>
<dbReference type="EMBL" id="JAUKUA010000002">
    <property type="protein sequence ID" value="KAK0724086.1"/>
    <property type="molecule type" value="Genomic_DNA"/>
</dbReference>
<dbReference type="PANTHER" id="PTHR10374:SF19">
    <property type="entry name" value="LYASE (GLO1), PUTATIVE (AFU_ORTHOLOGUE AFUA_2G13550)-RELATED"/>
    <property type="match status" value="1"/>
</dbReference>
<accession>A0AA40E4W8</accession>
<dbReference type="InterPro" id="IPR004360">
    <property type="entry name" value="Glyas_Fos-R_dOase_dom"/>
</dbReference>
<reference evidence="3" key="1">
    <citation type="submission" date="2023-06" db="EMBL/GenBank/DDBJ databases">
        <title>Genome-scale phylogeny and comparative genomics of the fungal order Sordariales.</title>
        <authorList>
            <consortium name="Lawrence Berkeley National Laboratory"/>
            <person name="Hensen N."/>
            <person name="Bonometti L."/>
            <person name="Westerberg I."/>
            <person name="Brannstrom I.O."/>
            <person name="Guillou S."/>
            <person name="Cros-Aarteil S."/>
            <person name="Calhoun S."/>
            <person name="Haridas S."/>
            <person name="Kuo A."/>
            <person name="Mondo S."/>
            <person name="Pangilinan J."/>
            <person name="Riley R."/>
            <person name="Labutti K."/>
            <person name="Andreopoulos B."/>
            <person name="Lipzen A."/>
            <person name="Chen C."/>
            <person name="Yanf M."/>
            <person name="Daum C."/>
            <person name="Ng V."/>
            <person name="Clum A."/>
            <person name="Steindorff A."/>
            <person name="Ohm R."/>
            <person name="Martin F."/>
            <person name="Silar P."/>
            <person name="Natvig D."/>
            <person name="Lalanne C."/>
            <person name="Gautier V."/>
            <person name="Ament-Velasquez S.L."/>
            <person name="Kruys A."/>
            <person name="Hutchinson M.I."/>
            <person name="Powell A.J."/>
            <person name="Barry K."/>
            <person name="Miller A.N."/>
            <person name="Grigoriev I.V."/>
            <person name="Debuchy R."/>
            <person name="Gladieux P."/>
            <person name="Thoren M.H."/>
            <person name="Johannesson H."/>
        </authorList>
    </citation>
    <scope>NUCLEOTIDE SEQUENCE</scope>
    <source>
        <strain evidence="3">SMH4607-1</strain>
    </source>
</reference>
<evidence type="ECO:0000313" key="3">
    <source>
        <dbReference type="EMBL" id="KAK0724086.1"/>
    </source>
</evidence>
<feature type="chain" id="PRO_5041449420" description="VOC domain-containing protein" evidence="1">
    <location>
        <begin position="30"/>
        <end position="241"/>
    </location>
</feature>
<feature type="domain" description="VOC" evidence="2">
    <location>
        <begin position="56"/>
        <end position="234"/>
    </location>
</feature>
<dbReference type="SUPFAM" id="SSF54593">
    <property type="entry name" value="Glyoxalase/Bleomycin resistance protein/Dihydroxybiphenyl dioxygenase"/>
    <property type="match status" value="1"/>
</dbReference>
<protein>
    <recommendedName>
        <fullName evidence="2">VOC domain-containing protein</fullName>
    </recommendedName>
</protein>